<evidence type="ECO:0000256" key="6">
    <source>
        <dbReference type="ARBA" id="ARBA00023125"/>
    </source>
</evidence>
<feature type="modified residue" description="4-aspartylphosphate" evidence="8">
    <location>
        <position position="55"/>
    </location>
</feature>
<dbReference type="InterPro" id="IPR011006">
    <property type="entry name" value="CheY-like_superfamily"/>
</dbReference>
<comment type="caution">
    <text evidence="11">The sequence shown here is derived from an EMBL/GenBank/DDBJ whole genome shotgun (WGS) entry which is preliminary data.</text>
</comment>
<dbReference type="InterPro" id="IPR020449">
    <property type="entry name" value="Tscrpt_reg_AraC-type_HTH"/>
</dbReference>
<dbReference type="GO" id="GO:0043565">
    <property type="term" value="F:sequence-specific DNA binding"/>
    <property type="evidence" value="ECO:0007669"/>
    <property type="project" value="InterPro"/>
</dbReference>
<accession>A0A3A1UTQ3</accession>
<organism evidence="11 12">
    <name type="scientific">Paenibacillus nanensis</name>
    <dbReference type="NCBI Taxonomy" id="393251"/>
    <lineage>
        <taxon>Bacteria</taxon>
        <taxon>Bacillati</taxon>
        <taxon>Bacillota</taxon>
        <taxon>Bacilli</taxon>
        <taxon>Bacillales</taxon>
        <taxon>Paenibacillaceae</taxon>
        <taxon>Paenibacillus</taxon>
    </lineage>
</organism>
<dbReference type="InterPro" id="IPR001789">
    <property type="entry name" value="Sig_transdc_resp-reg_receiver"/>
</dbReference>
<dbReference type="Proteomes" id="UP000266482">
    <property type="component" value="Unassembled WGS sequence"/>
</dbReference>
<evidence type="ECO:0000256" key="4">
    <source>
        <dbReference type="ARBA" id="ARBA00023012"/>
    </source>
</evidence>
<evidence type="ECO:0000256" key="8">
    <source>
        <dbReference type="PROSITE-ProRule" id="PRU00169"/>
    </source>
</evidence>
<dbReference type="PROSITE" id="PS50110">
    <property type="entry name" value="RESPONSE_REGULATORY"/>
    <property type="match status" value="1"/>
</dbReference>
<dbReference type="GO" id="GO:0003700">
    <property type="term" value="F:DNA-binding transcription factor activity"/>
    <property type="evidence" value="ECO:0007669"/>
    <property type="project" value="InterPro"/>
</dbReference>
<gene>
    <name evidence="11" type="ORF">D3P08_19015</name>
</gene>
<dbReference type="InterPro" id="IPR018060">
    <property type="entry name" value="HTH_AraC"/>
</dbReference>
<evidence type="ECO:0000313" key="11">
    <source>
        <dbReference type="EMBL" id="RIX50791.1"/>
    </source>
</evidence>
<dbReference type="SMART" id="SM00342">
    <property type="entry name" value="HTH_ARAC"/>
    <property type="match status" value="1"/>
</dbReference>
<evidence type="ECO:0000256" key="7">
    <source>
        <dbReference type="ARBA" id="ARBA00023163"/>
    </source>
</evidence>
<dbReference type="Pfam" id="PF12833">
    <property type="entry name" value="HTH_18"/>
    <property type="match status" value="1"/>
</dbReference>
<dbReference type="Gene3D" id="3.40.50.2300">
    <property type="match status" value="1"/>
</dbReference>
<proteinExistence type="predicted"/>
<dbReference type="RefSeq" id="WP_119601447.1">
    <property type="nucleotide sequence ID" value="NZ_QXQA01000013.1"/>
</dbReference>
<evidence type="ECO:0000256" key="5">
    <source>
        <dbReference type="ARBA" id="ARBA00023015"/>
    </source>
</evidence>
<protein>
    <submittedName>
        <fullName evidence="11">Response regulator</fullName>
    </submittedName>
</protein>
<reference evidence="11 12" key="1">
    <citation type="submission" date="2018-09" db="EMBL/GenBank/DDBJ databases">
        <title>Paenibacillus aracenensis nov. sp. isolated from a cave in southern Spain.</title>
        <authorList>
            <person name="Jurado V."/>
            <person name="Gutierrez-Patricio S."/>
            <person name="Gonzalez-Pimentel J.L."/>
            <person name="Miller A.Z."/>
            <person name="Laiz L."/>
            <person name="Saiz-Jimenez C."/>
        </authorList>
    </citation>
    <scope>NUCLEOTIDE SEQUENCE [LARGE SCALE GENOMIC DNA]</scope>
    <source>
        <strain evidence="11 12">DSM 22867</strain>
    </source>
</reference>
<dbReference type="SUPFAM" id="SSF46689">
    <property type="entry name" value="Homeodomain-like"/>
    <property type="match status" value="1"/>
</dbReference>
<dbReference type="CDD" id="cd17536">
    <property type="entry name" value="REC_YesN-like"/>
    <property type="match status" value="1"/>
</dbReference>
<evidence type="ECO:0000256" key="3">
    <source>
        <dbReference type="ARBA" id="ARBA00022553"/>
    </source>
</evidence>
<dbReference type="PANTHER" id="PTHR42713:SF3">
    <property type="entry name" value="TRANSCRIPTIONAL REGULATORY PROTEIN HPTR"/>
    <property type="match status" value="1"/>
</dbReference>
<evidence type="ECO:0000313" key="12">
    <source>
        <dbReference type="Proteomes" id="UP000266482"/>
    </source>
</evidence>
<dbReference type="PRINTS" id="PR00032">
    <property type="entry name" value="HTHARAC"/>
</dbReference>
<keyword evidence="2" id="KW-0963">Cytoplasm</keyword>
<keyword evidence="3 8" id="KW-0597">Phosphoprotein</keyword>
<dbReference type="InterPro" id="IPR051552">
    <property type="entry name" value="HptR"/>
</dbReference>
<dbReference type="PROSITE" id="PS01124">
    <property type="entry name" value="HTH_ARAC_FAMILY_2"/>
    <property type="match status" value="1"/>
</dbReference>
<keyword evidence="12" id="KW-1185">Reference proteome</keyword>
<dbReference type="SUPFAM" id="SSF52172">
    <property type="entry name" value="CheY-like"/>
    <property type="match status" value="1"/>
</dbReference>
<keyword evidence="5" id="KW-0805">Transcription regulation</keyword>
<dbReference type="PANTHER" id="PTHR42713">
    <property type="entry name" value="HISTIDINE KINASE-RELATED"/>
    <property type="match status" value="1"/>
</dbReference>
<keyword evidence="6" id="KW-0238">DNA-binding</keyword>
<dbReference type="PROSITE" id="PS00041">
    <property type="entry name" value="HTH_ARAC_FAMILY_1"/>
    <property type="match status" value="1"/>
</dbReference>
<dbReference type="Gene3D" id="1.10.10.60">
    <property type="entry name" value="Homeodomain-like"/>
    <property type="match status" value="2"/>
</dbReference>
<evidence type="ECO:0000256" key="2">
    <source>
        <dbReference type="ARBA" id="ARBA00022490"/>
    </source>
</evidence>
<feature type="domain" description="Response regulatory" evidence="10">
    <location>
        <begin position="3"/>
        <end position="120"/>
    </location>
</feature>
<evidence type="ECO:0000256" key="1">
    <source>
        <dbReference type="ARBA" id="ARBA00004496"/>
    </source>
</evidence>
<sequence length="403" mass="45551">MWKLMIADDEPKIRRGLSKALPWQELGIELVGEAENGVQALEAAKEKKPDLLFVDICMPLMDGLEFVQQVRLHVPHCIVIIISGHDEFRYAQQAVKLHVFEYMLKPVVKSKLESVVRKAVHELELARDSSRRLHWMNQQLQDNSAAIRDAFLLKWLEGIVEPEAILGQSHYLGLGWEGAAGLIAFKVVQHADSGKSKRVWDRSLLEFALRNIAGDMMAGSPEASHAALTDRYGHTLVLCRADSCPEWPALGAKIQDKMESLLDKTIIVEQQTAERLTGMPETYRALVKSLSDRSSLSPIVILTRKYIDRHYHRPDLTLSDVAEGVQVSPTYLSKQLKKELGLSFIDYLTEVRIRKAIQLMNDPLFKVYEIAESVGYSSQHYFSSAFKKVTGTSPMAFKRGNRL</sequence>
<dbReference type="EMBL" id="QXQA01000013">
    <property type="protein sequence ID" value="RIX50791.1"/>
    <property type="molecule type" value="Genomic_DNA"/>
</dbReference>
<dbReference type="OrthoDB" id="342399at2"/>
<keyword evidence="4" id="KW-0902">Two-component regulatory system</keyword>
<evidence type="ECO:0000259" key="10">
    <source>
        <dbReference type="PROSITE" id="PS50110"/>
    </source>
</evidence>
<evidence type="ECO:0000259" key="9">
    <source>
        <dbReference type="PROSITE" id="PS01124"/>
    </source>
</evidence>
<dbReference type="GO" id="GO:0005737">
    <property type="term" value="C:cytoplasm"/>
    <property type="evidence" value="ECO:0007669"/>
    <property type="project" value="UniProtKB-SubCell"/>
</dbReference>
<dbReference type="InterPro" id="IPR009057">
    <property type="entry name" value="Homeodomain-like_sf"/>
</dbReference>
<dbReference type="InterPro" id="IPR018062">
    <property type="entry name" value="HTH_AraC-typ_CS"/>
</dbReference>
<dbReference type="GO" id="GO:0000160">
    <property type="term" value="P:phosphorelay signal transduction system"/>
    <property type="evidence" value="ECO:0007669"/>
    <property type="project" value="UniProtKB-KW"/>
</dbReference>
<dbReference type="SMART" id="SM00448">
    <property type="entry name" value="REC"/>
    <property type="match status" value="1"/>
</dbReference>
<comment type="subcellular location">
    <subcellularLocation>
        <location evidence="1">Cytoplasm</location>
    </subcellularLocation>
</comment>
<feature type="domain" description="HTH araC/xylS-type" evidence="9">
    <location>
        <begin position="301"/>
        <end position="400"/>
    </location>
</feature>
<keyword evidence="7" id="KW-0804">Transcription</keyword>
<dbReference type="AlphaFoldDB" id="A0A3A1UTQ3"/>
<dbReference type="Pfam" id="PF00072">
    <property type="entry name" value="Response_reg"/>
    <property type="match status" value="1"/>
</dbReference>
<name>A0A3A1UTQ3_9BACL</name>